<dbReference type="RefSeq" id="WP_347269375.1">
    <property type="nucleotide sequence ID" value="NZ_JAMPKK010000015.1"/>
</dbReference>
<name>A0ABV0JMF4_9CYAN</name>
<evidence type="ECO:0000256" key="1">
    <source>
        <dbReference type="ARBA" id="ARBA00022603"/>
    </source>
</evidence>
<dbReference type="PANTHER" id="PTHR13610:SF11">
    <property type="entry name" value="METHYLTRANSFERASE DOMAIN-CONTAINING PROTEIN"/>
    <property type="match status" value="1"/>
</dbReference>
<keyword evidence="4" id="KW-0812">Transmembrane</keyword>
<keyword evidence="4" id="KW-1133">Transmembrane helix</keyword>
<dbReference type="EMBL" id="JAMPKK010000015">
    <property type="protein sequence ID" value="MEP0864615.1"/>
    <property type="molecule type" value="Genomic_DNA"/>
</dbReference>
<dbReference type="InterPro" id="IPR026170">
    <property type="entry name" value="FAM173A/B"/>
</dbReference>
<gene>
    <name evidence="6" type="ORF">NDI37_09050</name>
</gene>
<keyword evidence="1 6" id="KW-0489">Methyltransferase</keyword>
<feature type="transmembrane region" description="Helical" evidence="4">
    <location>
        <begin position="20"/>
        <end position="36"/>
    </location>
</feature>
<accession>A0ABV0JMF4</accession>
<evidence type="ECO:0000313" key="7">
    <source>
        <dbReference type="Proteomes" id="UP001442494"/>
    </source>
</evidence>
<keyword evidence="2" id="KW-0808">Transferase</keyword>
<dbReference type="Proteomes" id="UP001442494">
    <property type="component" value="Unassembled WGS sequence"/>
</dbReference>
<feature type="domain" description="Methyltransferase" evidence="5">
    <location>
        <begin position="83"/>
        <end position="191"/>
    </location>
</feature>
<dbReference type="PANTHER" id="PTHR13610">
    <property type="entry name" value="METHYLTRANSFERASE DOMAIN-CONTAINING PROTEIN"/>
    <property type="match status" value="1"/>
</dbReference>
<evidence type="ECO:0000256" key="2">
    <source>
        <dbReference type="ARBA" id="ARBA00022679"/>
    </source>
</evidence>
<comment type="caution">
    <text evidence="6">The sequence shown here is derived from an EMBL/GenBank/DDBJ whole genome shotgun (WGS) entry which is preliminary data.</text>
</comment>
<keyword evidence="4" id="KW-0472">Membrane</keyword>
<keyword evidence="3" id="KW-0949">S-adenosyl-L-methionine</keyword>
<sequence length="312" mass="34682">MGKINRSDLKVVSAMRLKRIFGFLVLCVGVSSVFIWREGQLAPVSQAEPAPLSEEVLAQKDVPYVPTPKEVVTKMLQLASVTKDDVVYDLGSGDGRLVIEAAKLGAKGVGVELNTRLVVESRENAISAGVRDRVRFMEQDLFKTDLTPATVITLYLLPKVNLQLRPTLLQLKPGTRLVSHQFDMREWKPDQTELVQVGSRPHLVYYWVVPAQVSGTWEWNMPTASGEERYKLQLTQEFQGVKGTLSIGDRVIKLTDAKLTGDRLSFKTVESVNGTEVTMQFDGKIQEDAIAGSVNLGGNEAQRRDWVAKRQS</sequence>
<reference evidence="6 7" key="1">
    <citation type="submission" date="2022-04" db="EMBL/GenBank/DDBJ databases">
        <title>Positive selection, recombination, and allopatry shape intraspecific diversity of widespread and dominant cyanobacteria.</title>
        <authorList>
            <person name="Wei J."/>
            <person name="Shu W."/>
            <person name="Hu C."/>
        </authorList>
    </citation>
    <scope>NUCLEOTIDE SEQUENCE [LARGE SCALE GENOMIC DNA]</scope>
    <source>
        <strain evidence="6 7">GB2-A5</strain>
    </source>
</reference>
<dbReference type="InterPro" id="IPR025714">
    <property type="entry name" value="Methyltranfer_dom"/>
</dbReference>
<evidence type="ECO:0000256" key="4">
    <source>
        <dbReference type="SAM" id="Phobius"/>
    </source>
</evidence>
<organism evidence="6 7">
    <name type="scientific">Funiculus sociatus GB2-A5</name>
    <dbReference type="NCBI Taxonomy" id="2933946"/>
    <lineage>
        <taxon>Bacteria</taxon>
        <taxon>Bacillati</taxon>
        <taxon>Cyanobacteriota</taxon>
        <taxon>Cyanophyceae</taxon>
        <taxon>Coleofasciculales</taxon>
        <taxon>Coleofasciculaceae</taxon>
        <taxon>Funiculus</taxon>
    </lineage>
</organism>
<dbReference type="Gene3D" id="3.40.50.150">
    <property type="entry name" value="Vaccinia Virus protein VP39"/>
    <property type="match status" value="1"/>
</dbReference>
<protein>
    <submittedName>
        <fullName evidence="6">Class I SAM-dependent methyltransferase</fullName>
    </submittedName>
</protein>
<proteinExistence type="predicted"/>
<dbReference type="InterPro" id="IPR029063">
    <property type="entry name" value="SAM-dependent_MTases_sf"/>
</dbReference>
<dbReference type="CDD" id="cd02440">
    <property type="entry name" value="AdoMet_MTases"/>
    <property type="match status" value="1"/>
</dbReference>
<evidence type="ECO:0000256" key="3">
    <source>
        <dbReference type="ARBA" id="ARBA00022691"/>
    </source>
</evidence>
<dbReference type="SUPFAM" id="SSF53335">
    <property type="entry name" value="S-adenosyl-L-methionine-dependent methyltransferases"/>
    <property type="match status" value="1"/>
</dbReference>
<dbReference type="GO" id="GO:0008168">
    <property type="term" value="F:methyltransferase activity"/>
    <property type="evidence" value="ECO:0007669"/>
    <property type="project" value="UniProtKB-KW"/>
</dbReference>
<evidence type="ECO:0000313" key="6">
    <source>
        <dbReference type="EMBL" id="MEP0864615.1"/>
    </source>
</evidence>
<dbReference type="Pfam" id="PF13847">
    <property type="entry name" value="Methyltransf_31"/>
    <property type="match status" value="1"/>
</dbReference>
<evidence type="ECO:0000259" key="5">
    <source>
        <dbReference type="Pfam" id="PF13847"/>
    </source>
</evidence>
<keyword evidence="7" id="KW-1185">Reference proteome</keyword>
<dbReference type="GO" id="GO:0032259">
    <property type="term" value="P:methylation"/>
    <property type="evidence" value="ECO:0007669"/>
    <property type="project" value="UniProtKB-KW"/>
</dbReference>